<dbReference type="InterPro" id="IPR011989">
    <property type="entry name" value="ARM-like"/>
</dbReference>
<dbReference type="GO" id="GO:0030674">
    <property type="term" value="F:protein-macromolecule adaptor activity"/>
    <property type="evidence" value="ECO:0007669"/>
    <property type="project" value="TreeGrafter"/>
</dbReference>
<dbReference type="GO" id="GO:0030307">
    <property type="term" value="P:positive regulation of cell growth"/>
    <property type="evidence" value="ECO:0007669"/>
    <property type="project" value="TreeGrafter"/>
</dbReference>
<protein>
    <submittedName>
        <fullName evidence="3">Uncharacterized protein</fullName>
    </submittedName>
</protein>
<feature type="region of interest" description="Disordered" evidence="1">
    <location>
        <begin position="239"/>
        <end position="294"/>
    </location>
</feature>
<feature type="compositionally biased region" description="Polar residues" evidence="1">
    <location>
        <begin position="239"/>
        <end position="250"/>
    </location>
</feature>
<gene>
    <name evidence="3" type="ORF">POM88_047850</name>
</gene>
<dbReference type="Proteomes" id="UP001237642">
    <property type="component" value="Unassembled WGS sequence"/>
</dbReference>
<dbReference type="PANTHER" id="PTHR12848">
    <property type="entry name" value="REGULATORY-ASSOCIATED PROTEIN OF MTOR"/>
    <property type="match status" value="1"/>
</dbReference>
<name>A0AAD8GU93_9APIA</name>
<evidence type="ECO:0000313" key="4">
    <source>
        <dbReference type="Proteomes" id="UP001237642"/>
    </source>
</evidence>
<organism evidence="3 4">
    <name type="scientific">Heracleum sosnowskyi</name>
    <dbReference type="NCBI Taxonomy" id="360622"/>
    <lineage>
        <taxon>Eukaryota</taxon>
        <taxon>Viridiplantae</taxon>
        <taxon>Streptophyta</taxon>
        <taxon>Embryophyta</taxon>
        <taxon>Tracheophyta</taxon>
        <taxon>Spermatophyta</taxon>
        <taxon>Magnoliopsida</taxon>
        <taxon>eudicotyledons</taxon>
        <taxon>Gunneridae</taxon>
        <taxon>Pentapetalae</taxon>
        <taxon>asterids</taxon>
        <taxon>campanulids</taxon>
        <taxon>Apiales</taxon>
        <taxon>Apiaceae</taxon>
        <taxon>Apioideae</taxon>
        <taxon>apioid superclade</taxon>
        <taxon>Tordylieae</taxon>
        <taxon>Tordyliinae</taxon>
        <taxon>Heracleum</taxon>
    </lineage>
</organism>
<keyword evidence="4" id="KW-1185">Reference proteome</keyword>
<keyword evidence="2" id="KW-0732">Signal</keyword>
<feature type="compositionally biased region" description="Polar residues" evidence="1">
    <location>
        <begin position="258"/>
        <end position="277"/>
    </location>
</feature>
<reference evidence="3" key="1">
    <citation type="submission" date="2023-02" db="EMBL/GenBank/DDBJ databases">
        <title>Genome of toxic invasive species Heracleum sosnowskyi carries increased number of genes despite the absence of recent whole-genome duplications.</title>
        <authorList>
            <person name="Schelkunov M."/>
            <person name="Shtratnikova V."/>
            <person name="Makarenko M."/>
            <person name="Klepikova A."/>
            <person name="Omelchenko D."/>
            <person name="Novikova G."/>
            <person name="Obukhova E."/>
            <person name="Bogdanov V."/>
            <person name="Penin A."/>
            <person name="Logacheva M."/>
        </authorList>
    </citation>
    <scope>NUCLEOTIDE SEQUENCE</scope>
    <source>
        <strain evidence="3">Hsosn_3</strain>
        <tissue evidence="3">Leaf</tissue>
    </source>
</reference>
<sequence>MAPWAVNLALSVRIFLYVLKLLQTTTPELRQILVFIWTKILAFDKSCQVDLVKDGGHTYFIRFLESVEAYPEQRAMAAFVLAGPSPNDAPAEPLFLQWLCICLGKLWEDFTEAQVIGLQADAPSIFAHLLSEPQPEVRAASIFSLGTLLNVEFDSSRDEECEDDDDVKVKAEISIVKSLLKVFLDGSPLVRTEIAVALARFAFGHKKHLKSVAAAMWKPQSNSVLSSLPSFTIKGTVSGHTTPNQYSQSGPVMRVGGDSQSVSRDGRASTSGPSATSGIMHGSPVSDDSSLHSDSGIMNNCNGIGNHMRSKHLDNTLYSQCVFAMCTLAKDPSPRIAGLGSRVLSIIGIEQVVAKSVKSSPGSTRPGESITSPINSLAGLARSSSWFEMNAGKWHSILGFMLSAPELTLLIIP</sequence>
<comment type="caution">
    <text evidence="3">The sequence shown here is derived from an EMBL/GenBank/DDBJ whole genome shotgun (WGS) entry which is preliminary data.</text>
</comment>
<dbReference type="GO" id="GO:0005737">
    <property type="term" value="C:cytoplasm"/>
    <property type="evidence" value="ECO:0007669"/>
    <property type="project" value="TreeGrafter"/>
</dbReference>
<feature type="signal peptide" evidence="2">
    <location>
        <begin position="1"/>
        <end position="24"/>
    </location>
</feature>
<dbReference type="AlphaFoldDB" id="A0AAD8GU93"/>
<dbReference type="GO" id="GO:0009267">
    <property type="term" value="P:cellular response to starvation"/>
    <property type="evidence" value="ECO:0007669"/>
    <property type="project" value="TreeGrafter"/>
</dbReference>
<dbReference type="InterPro" id="IPR004083">
    <property type="entry name" value="Raptor"/>
</dbReference>
<reference evidence="3" key="2">
    <citation type="submission" date="2023-05" db="EMBL/GenBank/DDBJ databases">
        <authorList>
            <person name="Schelkunov M.I."/>
        </authorList>
    </citation>
    <scope>NUCLEOTIDE SEQUENCE</scope>
    <source>
        <strain evidence="3">Hsosn_3</strain>
        <tissue evidence="3">Leaf</tissue>
    </source>
</reference>
<evidence type="ECO:0000256" key="2">
    <source>
        <dbReference type="SAM" id="SignalP"/>
    </source>
</evidence>
<dbReference type="GO" id="GO:0010506">
    <property type="term" value="P:regulation of autophagy"/>
    <property type="evidence" value="ECO:0007669"/>
    <property type="project" value="TreeGrafter"/>
</dbReference>
<dbReference type="PRINTS" id="PR01547">
    <property type="entry name" value="YEAST176DUF"/>
</dbReference>
<dbReference type="GO" id="GO:0031929">
    <property type="term" value="P:TOR signaling"/>
    <property type="evidence" value="ECO:0007669"/>
    <property type="project" value="InterPro"/>
</dbReference>
<feature type="chain" id="PRO_5042217588" evidence="2">
    <location>
        <begin position="25"/>
        <end position="413"/>
    </location>
</feature>
<evidence type="ECO:0000313" key="3">
    <source>
        <dbReference type="EMBL" id="KAK1354594.1"/>
    </source>
</evidence>
<dbReference type="SUPFAM" id="SSF48371">
    <property type="entry name" value="ARM repeat"/>
    <property type="match status" value="1"/>
</dbReference>
<evidence type="ECO:0000256" key="1">
    <source>
        <dbReference type="SAM" id="MobiDB-lite"/>
    </source>
</evidence>
<accession>A0AAD8GU93</accession>
<proteinExistence type="predicted"/>
<dbReference type="PANTHER" id="PTHR12848:SF16">
    <property type="entry name" value="REGULATORY-ASSOCIATED PROTEIN OF MTOR"/>
    <property type="match status" value="1"/>
</dbReference>
<dbReference type="EMBL" id="JAUIZM010000011">
    <property type="protein sequence ID" value="KAK1354594.1"/>
    <property type="molecule type" value="Genomic_DNA"/>
</dbReference>
<dbReference type="InterPro" id="IPR016024">
    <property type="entry name" value="ARM-type_fold"/>
</dbReference>
<dbReference type="Gene3D" id="1.25.10.10">
    <property type="entry name" value="Leucine-rich Repeat Variant"/>
    <property type="match status" value="1"/>
</dbReference>
<dbReference type="GO" id="GO:0071230">
    <property type="term" value="P:cellular response to amino acid stimulus"/>
    <property type="evidence" value="ECO:0007669"/>
    <property type="project" value="TreeGrafter"/>
</dbReference>
<dbReference type="GO" id="GO:0031931">
    <property type="term" value="C:TORC1 complex"/>
    <property type="evidence" value="ECO:0007669"/>
    <property type="project" value="InterPro"/>
</dbReference>